<dbReference type="Proteomes" id="UP000271889">
    <property type="component" value="Unassembled WGS sequence"/>
</dbReference>
<keyword evidence="1" id="KW-1015">Disulfide bond</keyword>
<gene>
    <name evidence="3" type="ORF">CGOC_LOCUS7672</name>
</gene>
<proteinExistence type="predicted"/>
<dbReference type="Gene3D" id="4.10.400.10">
    <property type="entry name" value="Low-density Lipoprotein Receptor"/>
    <property type="match status" value="1"/>
</dbReference>
<evidence type="ECO:0000313" key="3">
    <source>
        <dbReference type="EMBL" id="VDK80205.1"/>
    </source>
</evidence>
<dbReference type="CDD" id="cd00112">
    <property type="entry name" value="LDLa"/>
    <property type="match status" value="1"/>
</dbReference>
<dbReference type="SUPFAM" id="SSF57424">
    <property type="entry name" value="LDL receptor-like module"/>
    <property type="match status" value="1"/>
</dbReference>
<comment type="caution">
    <text evidence="2">Lacks conserved residue(s) required for the propagation of feature annotation.</text>
</comment>
<dbReference type="EMBL" id="UYRV01026974">
    <property type="protein sequence ID" value="VDK80205.1"/>
    <property type="molecule type" value="Genomic_DNA"/>
</dbReference>
<dbReference type="AlphaFoldDB" id="A0A3P6TH23"/>
<dbReference type="PROSITE" id="PS50068">
    <property type="entry name" value="LDLRA_2"/>
    <property type="match status" value="1"/>
</dbReference>
<protein>
    <submittedName>
        <fullName evidence="3">Uncharacterized protein</fullName>
    </submittedName>
</protein>
<name>A0A3P6TH23_CYLGO</name>
<dbReference type="Pfam" id="PF00057">
    <property type="entry name" value="Ldl_recept_a"/>
    <property type="match status" value="1"/>
</dbReference>
<reference evidence="3 4" key="1">
    <citation type="submission" date="2018-11" db="EMBL/GenBank/DDBJ databases">
        <authorList>
            <consortium name="Pathogen Informatics"/>
        </authorList>
    </citation>
    <scope>NUCLEOTIDE SEQUENCE [LARGE SCALE GENOMIC DNA]</scope>
</reference>
<accession>A0A3P6TH23</accession>
<dbReference type="InterPro" id="IPR036055">
    <property type="entry name" value="LDL_receptor-like_sf"/>
</dbReference>
<evidence type="ECO:0000256" key="2">
    <source>
        <dbReference type="PROSITE-ProRule" id="PRU00124"/>
    </source>
</evidence>
<evidence type="ECO:0000313" key="4">
    <source>
        <dbReference type="Proteomes" id="UP000271889"/>
    </source>
</evidence>
<dbReference type="InterPro" id="IPR002172">
    <property type="entry name" value="LDrepeatLR_classA_rpt"/>
</dbReference>
<dbReference type="OrthoDB" id="10013209at2759"/>
<keyword evidence="4" id="KW-1185">Reference proteome</keyword>
<evidence type="ECO:0000256" key="1">
    <source>
        <dbReference type="ARBA" id="ARBA00023157"/>
    </source>
</evidence>
<organism evidence="3 4">
    <name type="scientific">Cylicostephanus goldi</name>
    <name type="common">Nematode worm</name>
    <dbReference type="NCBI Taxonomy" id="71465"/>
    <lineage>
        <taxon>Eukaryota</taxon>
        <taxon>Metazoa</taxon>
        <taxon>Ecdysozoa</taxon>
        <taxon>Nematoda</taxon>
        <taxon>Chromadorea</taxon>
        <taxon>Rhabditida</taxon>
        <taxon>Rhabditina</taxon>
        <taxon>Rhabditomorpha</taxon>
        <taxon>Strongyloidea</taxon>
        <taxon>Strongylidae</taxon>
        <taxon>Cylicostephanus</taxon>
    </lineage>
</organism>
<sequence length="66" mass="7644">MELRTVQTNLTRIPLCVDGQPNRHSRFRYGIKGRRCPSAWFFCADGSNCITSRYVCDGHKDCRYVS</sequence>